<sequence length="951" mass="105121">MPLAVRQARLAGIERASSSFLLSDTQTQRKRRHSPVRAKKHKKSKPSELECKVEQLSSTVERLLPLLVRPPSTAGPQVGLVEEQPAPPASLSPTGSQSQPPDQEVMSVAASDTLFSQASSLTQPPSDVPPDNEPCDSGSDVTSGCSGHFASVVGSVRTTLKALLARLQLDTPVLPSTSENMFLRPAQRATLVIPQCHDFTSVVASALGAAAKSARPDQMSRILAAMQDPDAVVLGNMPVIESSVASLIVSPDEALRECVRCPNTECRRTDELLSRAYNSTAFLGRVSNSLAHMLVMLHSSLSTSSSDPLTAEVLELALQAMGVIANQCGTTLGTLVQARRQGPTQPCCLTPQACGPKDYLKASLSTLAAGLQPPTCLYQTWWRTSTCELPSFSTGRSSPPSSPPPTLVKNGDRTTDRSGPVAGVFTGGQLAHWRGMTSNQWILATLSRGYRLQFRRRPPMHSGVRQTVVNDPRQAEALEGEVQLLLNKGAIEMVDPIVHPGGFFSVYFLVPKKDGGFRPILDLRRLNRFLKVLPFRMLRTSDVLQVVTNQDWFVTIDLEDAYFHIPIAAEHRRFLHFSFMGKIYQFRVLPFGLSLAPRVFSKCIQTALEPLQKEGVRVLPYLYDWLVCAGSPERARAHAQRLLLHITALGFRVNQRKSKLDVINQLEEVLSFVGPDITKQHTNFREPIEAKQRLTITIRYLASGDSMHSMAYDYRVGVQTVSDCIHLTTKAIKKRMMSFLPRPTRETREKVSQDFWEKWDFPNCLGSWQFKWENLAAQVTVGFSETDLARELENQTLNISPPNPLPGAAFLGDMPHVIVAGAAFPLKSYLLKPYGGRNLRLSRGRMSVEKAFGILVATWRIFLRRIHMGVEKVDTLVMAACILHNFLSRPGDAECSLPWQGVHFPNSHVAAAHPNRGGQAALTIRDKFVQYFTELLEDLQVENGDVVTFDM</sequence>
<comment type="cofactor">
    <cofactor evidence="1">
        <name>a divalent metal cation</name>
        <dbReference type="ChEBI" id="CHEBI:60240"/>
    </cofactor>
</comment>
<evidence type="ECO:0000259" key="6">
    <source>
        <dbReference type="PROSITE" id="PS50878"/>
    </source>
</evidence>
<dbReference type="AlphaFoldDB" id="A0ABD1JLG2"/>
<dbReference type="PANTHER" id="PTHR33050">
    <property type="entry name" value="REVERSE TRANSCRIPTASE DOMAIN-CONTAINING PROTEIN"/>
    <property type="match status" value="1"/>
</dbReference>
<dbReference type="GO" id="GO:0046872">
    <property type="term" value="F:metal ion binding"/>
    <property type="evidence" value="ECO:0007669"/>
    <property type="project" value="UniProtKB-KW"/>
</dbReference>
<organism evidence="7 8">
    <name type="scientific">Coilia grayii</name>
    <name type="common">Gray's grenadier anchovy</name>
    <dbReference type="NCBI Taxonomy" id="363190"/>
    <lineage>
        <taxon>Eukaryota</taxon>
        <taxon>Metazoa</taxon>
        <taxon>Chordata</taxon>
        <taxon>Craniata</taxon>
        <taxon>Vertebrata</taxon>
        <taxon>Euteleostomi</taxon>
        <taxon>Actinopterygii</taxon>
        <taxon>Neopterygii</taxon>
        <taxon>Teleostei</taxon>
        <taxon>Clupei</taxon>
        <taxon>Clupeiformes</taxon>
        <taxon>Clupeoidei</taxon>
        <taxon>Engraulidae</taxon>
        <taxon>Coilinae</taxon>
        <taxon>Coilia</taxon>
    </lineage>
</organism>
<dbReference type="Pfam" id="PF13359">
    <property type="entry name" value="DDE_Tnp_4"/>
    <property type="match status" value="1"/>
</dbReference>
<comment type="caution">
    <text evidence="7">The sequence shown here is derived from an EMBL/GenBank/DDBJ whole genome shotgun (WGS) entry which is preliminary data.</text>
</comment>
<evidence type="ECO:0000256" key="1">
    <source>
        <dbReference type="ARBA" id="ARBA00001968"/>
    </source>
</evidence>
<dbReference type="InterPro" id="IPR043502">
    <property type="entry name" value="DNA/RNA_pol_sf"/>
</dbReference>
<dbReference type="InterPro" id="IPR043128">
    <property type="entry name" value="Rev_trsase/Diguanyl_cyclase"/>
</dbReference>
<dbReference type="GO" id="GO:0004523">
    <property type="term" value="F:RNA-DNA hybrid ribonuclease activity"/>
    <property type="evidence" value="ECO:0007669"/>
    <property type="project" value="UniProtKB-EC"/>
</dbReference>
<proteinExistence type="inferred from homology"/>
<protein>
    <recommendedName>
        <fullName evidence="3">ribonuclease H</fullName>
        <ecNumber evidence="3">3.1.26.4</ecNumber>
    </recommendedName>
</protein>
<dbReference type="PANTHER" id="PTHR33050:SF7">
    <property type="entry name" value="RIBONUCLEASE H"/>
    <property type="match status" value="1"/>
</dbReference>
<feature type="region of interest" description="Disordered" evidence="5">
    <location>
        <begin position="118"/>
        <end position="141"/>
    </location>
</feature>
<gene>
    <name evidence="7" type="ORF">ACEWY4_016799</name>
</gene>
<feature type="region of interest" description="Disordered" evidence="5">
    <location>
        <begin position="16"/>
        <end position="53"/>
    </location>
</feature>
<dbReference type="EMBL" id="JBHFQA010000014">
    <property type="protein sequence ID" value="KAL2087971.1"/>
    <property type="molecule type" value="Genomic_DNA"/>
</dbReference>
<comment type="similarity">
    <text evidence="2">Belongs to the beta type-B retroviral polymerase family. HERV class-II K(HML-2) pol subfamily.</text>
</comment>
<feature type="compositionally biased region" description="Basic residues" evidence="5">
    <location>
        <begin position="28"/>
        <end position="44"/>
    </location>
</feature>
<dbReference type="SUPFAM" id="SSF56672">
    <property type="entry name" value="DNA/RNA polymerases"/>
    <property type="match status" value="1"/>
</dbReference>
<feature type="compositionally biased region" description="Polar residues" evidence="5">
    <location>
        <begin position="91"/>
        <end position="101"/>
    </location>
</feature>
<dbReference type="Gene3D" id="3.30.70.270">
    <property type="match status" value="1"/>
</dbReference>
<name>A0ABD1JLG2_9TELE</name>
<evidence type="ECO:0000256" key="2">
    <source>
        <dbReference type="ARBA" id="ARBA00010879"/>
    </source>
</evidence>
<dbReference type="InterPro" id="IPR027806">
    <property type="entry name" value="HARBI1_dom"/>
</dbReference>
<evidence type="ECO:0000313" key="8">
    <source>
        <dbReference type="Proteomes" id="UP001591681"/>
    </source>
</evidence>
<feature type="compositionally biased region" description="Polar residues" evidence="5">
    <location>
        <begin position="16"/>
        <end position="26"/>
    </location>
</feature>
<dbReference type="Gene3D" id="3.10.10.10">
    <property type="entry name" value="HIV Type 1 Reverse Transcriptase, subunit A, domain 1"/>
    <property type="match status" value="1"/>
</dbReference>
<accession>A0ABD1JLG2</accession>
<evidence type="ECO:0000256" key="3">
    <source>
        <dbReference type="ARBA" id="ARBA00012180"/>
    </source>
</evidence>
<feature type="region of interest" description="Disordered" evidence="5">
    <location>
        <begin position="392"/>
        <end position="420"/>
    </location>
</feature>
<keyword evidence="8" id="KW-1185">Reference proteome</keyword>
<feature type="domain" description="Reverse transcriptase" evidence="6">
    <location>
        <begin position="491"/>
        <end position="677"/>
    </location>
</feature>
<reference evidence="7 8" key="1">
    <citation type="submission" date="2024-09" db="EMBL/GenBank/DDBJ databases">
        <title>A chromosome-level genome assembly of Gray's grenadier anchovy, Coilia grayii.</title>
        <authorList>
            <person name="Fu Z."/>
        </authorList>
    </citation>
    <scope>NUCLEOTIDE SEQUENCE [LARGE SCALE GENOMIC DNA]</scope>
    <source>
        <strain evidence="7">G4</strain>
        <tissue evidence="7">Muscle</tissue>
    </source>
</reference>
<dbReference type="PROSITE" id="PS50878">
    <property type="entry name" value="RT_POL"/>
    <property type="match status" value="1"/>
</dbReference>
<dbReference type="InterPro" id="IPR052055">
    <property type="entry name" value="Hepadnavirus_pol/RT"/>
</dbReference>
<dbReference type="CDD" id="cd03714">
    <property type="entry name" value="RT_DIRS1"/>
    <property type="match status" value="1"/>
</dbReference>
<dbReference type="InterPro" id="IPR000477">
    <property type="entry name" value="RT_dom"/>
</dbReference>
<dbReference type="Pfam" id="PF00078">
    <property type="entry name" value="RVT_1"/>
    <property type="match status" value="1"/>
</dbReference>
<evidence type="ECO:0000256" key="4">
    <source>
        <dbReference type="ARBA" id="ARBA00022723"/>
    </source>
</evidence>
<feature type="region of interest" description="Disordered" evidence="5">
    <location>
        <begin position="68"/>
        <end position="104"/>
    </location>
</feature>
<keyword evidence="4" id="KW-0479">Metal-binding</keyword>
<evidence type="ECO:0000313" key="7">
    <source>
        <dbReference type="EMBL" id="KAL2087971.1"/>
    </source>
</evidence>
<evidence type="ECO:0000256" key="5">
    <source>
        <dbReference type="SAM" id="MobiDB-lite"/>
    </source>
</evidence>
<dbReference type="EC" id="3.1.26.4" evidence="3"/>
<dbReference type="Proteomes" id="UP001591681">
    <property type="component" value="Unassembled WGS sequence"/>
</dbReference>